<feature type="compositionally biased region" description="Low complexity" evidence="1">
    <location>
        <begin position="273"/>
        <end position="296"/>
    </location>
</feature>
<dbReference type="PANTHER" id="PTHR34547:SF1">
    <property type="entry name" value="YACP-LIKE NYN DOMAIN PROTEIN"/>
    <property type="match status" value="1"/>
</dbReference>
<feature type="region of interest" description="Disordered" evidence="1">
    <location>
        <begin position="273"/>
        <end position="325"/>
    </location>
</feature>
<evidence type="ECO:0000313" key="2">
    <source>
        <dbReference type="EMBL" id="CCM62879.1"/>
    </source>
</evidence>
<dbReference type="PANTHER" id="PTHR34547">
    <property type="entry name" value="YACP-LIKE NYN DOMAIN PROTEIN"/>
    <property type="match status" value="1"/>
</dbReference>
<dbReference type="InterPro" id="IPR010298">
    <property type="entry name" value="YacP-like"/>
</dbReference>
<dbReference type="HOGENOM" id="CLU_579626_0_0_11"/>
<keyword evidence="3" id="KW-1185">Reference proteome</keyword>
<dbReference type="AlphaFoldDB" id="R4YX46"/>
<name>R4YX46_9ACTN</name>
<dbReference type="STRING" id="1229780.BN381_140044"/>
<dbReference type="Pfam" id="PF05991">
    <property type="entry name" value="NYN_YacP"/>
    <property type="match status" value="1"/>
</dbReference>
<dbReference type="EMBL" id="CANL01000006">
    <property type="protein sequence ID" value="CCM62879.1"/>
    <property type="molecule type" value="Genomic_DNA"/>
</dbReference>
<dbReference type="OrthoDB" id="5145920at2"/>
<feature type="region of interest" description="Disordered" evidence="1">
    <location>
        <begin position="210"/>
        <end position="252"/>
    </location>
</feature>
<comment type="caution">
    <text evidence="2">The sequence shown here is derived from an EMBL/GenBank/DDBJ whole genome shotgun (WGS) entry which is preliminary data.</text>
</comment>
<accession>R4YX46</accession>
<evidence type="ECO:0000256" key="1">
    <source>
        <dbReference type="SAM" id="MobiDB-lite"/>
    </source>
</evidence>
<protein>
    <recommendedName>
        <fullName evidence="4">YacP-like NYN domain-containing protein</fullName>
    </recommendedName>
</protein>
<gene>
    <name evidence="2" type="ORF">BN381_140044</name>
</gene>
<feature type="compositionally biased region" description="Basic and acidic residues" evidence="1">
    <location>
        <begin position="235"/>
        <end position="246"/>
    </location>
</feature>
<organism evidence="2 3">
    <name type="scientific">Candidatus Neomicrothrix parvicella RN1</name>
    <dbReference type="NCBI Taxonomy" id="1229780"/>
    <lineage>
        <taxon>Bacteria</taxon>
        <taxon>Bacillati</taxon>
        <taxon>Actinomycetota</taxon>
        <taxon>Acidimicrobiia</taxon>
        <taxon>Acidimicrobiales</taxon>
        <taxon>Microthrixaceae</taxon>
        <taxon>Candidatus Neomicrothrix</taxon>
    </lineage>
</organism>
<evidence type="ECO:0008006" key="4">
    <source>
        <dbReference type="Google" id="ProtNLM"/>
    </source>
</evidence>
<dbReference type="Proteomes" id="UP000018291">
    <property type="component" value="Unassembled WGS sequence"/>
</dbReference>
<feature type="compositionally biased region" description="Polar residues" evidence="1">
    <location>
        <begin position="213"/>
        <end position="224"/>
    </location>
</feature>
<proteinExistence type="predicted"/>
<dbReference type="RefSeq" id="WP_012224722.1">
    <property type="nucleotide sequence ID" value="NZ_HG422565.1"/>
</dbReference>
<reference evidence="2 3" key="1">
    <citation type="journal article" date="2013" name="ISME J.">
        <title>Metabolic model for the filamentous 'Candidatus Microthrix parvicella' based on genomic and metagenomic analyses.</title>
        <authorList>
            <person name="Jon McIlroy S."/>
            <person name="Kristiansen R."/>
            <person name="Albertsen M."/>
            <person name="Michael Karst S."/>
            <person name="Rossetti S."/>
            <person name="Lund Nielsen J."/>
            <person name="Tandoi V."/>
            <person name="James Seviour R."/>
            <person name="Nielsen P.H."/>
        </authorList>
    </citation>
    <scope>NUCLEOTIDE SEQUENCE [LARGE SCALE GENOMIC DNA]</scope>
    <source>
        <strain evidence="2 3">RN1</strain>
    </source>
</reference>
<evidence type="ECO:0000313" key="3">
    <source>
        <dbReference type="Proteomes" id="UP000018291"/>
    </source>
</evidence>
<dbReference type="eggNOG" id="COG3688">
    <property type="taxonomic scope" value="Bacteria"/>
</dbReference>
<sequence>MSPGPSSEDRVVRPALEAALAVAEAGMNEDPQRRPPRGLQAVLGFHKRPSTALTAVKRVLDRDDEFRELVAERTDTTALSSAAEAFLRRDEGWRDVVTQAARVLEDAAADDRERDAERSALELAAELRTRAEVAEAARTAGEAELKRLGDVERRLADAMTRSAELASANEALFEERRRAVRELADERRRLGERTAEVRELRLALAEAERLSDVASQRGNDQSAGTPPDDPAADLEQQRERADHAEAVGRSTAQEVQRLALELAALAEHLNPDSAGKPAAAATDDAAVTDNAAASDDAVGRPADAGARRSPGASPRRRPVRVGRGLREGTTAATRALLETPGLVMWVDGYNVTMALWGDLALPAQREALVRSLSGVATACGTHIRVVFDGDTGGAPAVTAPLRVRVTFTEAGVEADDDIIDEVAATDPSIPVAVMSADRRVRDGVSACGANLLSPNDLRDLLSGARPSGAGS</sequence>